<reference evidence="2 4" key="4">
    <citation type="submission" date="2019-04" db="EMBL/GenBank/DDBJ databases">
        <title>A reverse ecology approach based on a biological definition of microbial populations.</title>
        <authorList>
            <person name="Arevalo P."/>
            <person name="Vaninsberghe D."/>
            <person name="Elsherbini J."/>
            <person name="Gore J."/>
            <person name="Polz M."/>
        </authorList>
    </citation>
    <scope>NUCLEOTIDE SEQUENCE [LARGE SCALE GENOMIC DNA]</scope>
    <source>
        <strain evidence="2 4">10N.222.45.A8</strain>
    </source>
</reference>
<gene>
    <name evidence="1" type="ORF">BCS92_02085</name>
    <name evidence="2" type="ORF">FC057_23060</name>
</gene>
<comment type="caution">
    <text evidence="1">The sequence shown here is derived from an EMBL/GenBank/DDBJ whole genome shotgun (WGS) entry which is preliminary data.</text>
</comment>
<reference evidence="1" key="2">
    <citation type="submission" date="2016-07" db="EMBL/GenBank/DDBJ databases">
        <authorList>
            <person name="Wan K."/>
            <person name="Booth B."/>
            <person name="Spirohn K."/>
            <person name="Hao T."/>
            <person name="Hu Y."/>
            <person name="Calderwood M."/>
            <person name="Hill D."/>
            <person name="Mohr S."/>
            <person name="Vidal M."/>
            <person name="Celniker S."/>
            <person name="Perrimon N."/>
        </authorList>
    </citation>
    <scope>NUCLEOTIDE SEQUENCE</scope>
    <source>
        <strain evidence="1">10N.222.48.A2</strain>
    </source>
</reference>
<evidence type="ECO:0000313" key="3">
    <source>
        <dbReference type="Proteomes" id="UP000235579"/>
    </source>
</evidence>
<reference evidence="1" key="3">
    <citation type="journal article" date="2018" name="Nature">
        <title>A major lineage of non-tailed dsDNA viruses as unrecognized killers of marine bacteria.</title>
        <authorList>
            <person name="Kauffman K.M."/>
            <person name="Hussain F.A."/>
            <person name="Yang J."/>
            <person name="Arevalo P."/>
            <person name="Brown J.M."/>
            <person name="Chang W.K."/>
            <person name="VanInsberghe D."/>
            <person name="Elsherbini J."/>
            <person name="Sharma R.S."/>
            <person name="Cutler M.B."/>
            <person name="Kelly L."/>
            <person name="Polz M.F."/>
        </authorList>
    </citation>
    <scope>NUCLEOTIDE SEQUENCE</scope>
    <source>
        <strain evidence="1">10N.222.48.A2</strain>
    </source>
</reference>
<sequence>MEKILNIPSENWTSPTSFDPGIEQIIIEDTLDTEKKTGIRTRFVRFNPDAGTKEVFLHDYHEEVYLVSGDQILLDKDTLELKHKYTAGEYFIRPAGTHHGPFKSYDGCVLLEIHYY</sequence>
<dbReference type="AlphaFoldDB" id="A0A2N7NFD2"/>
<dbReference type="EMBL" id="MDBP01000058">
    <property type="protein sequence ID" value="PMP11783.1"/>
    <property type="molecule type" value="Genomic_DNA"/>
</dbReference>
<evidence type="ECO:0000313" key="4">
    <source>
        <dbReference type="Proteomes" id="UP000308018"/>
    </source>
</evidence>
<name>A0A2N7NFD2_9VIBR</name>
<accession>A0A2N7NFD2</accession>
<reference evidence="3" key="1">
    <citation type="submission" date="2016-07" db="EMBL/GenBank/DDBJ databases">
        <title>Nontailed viruses are major unrecognized killers of bacteria in the ocean.</title>
        <authorList>
            <person name="Kauffman K."/>
            <person name="Hussain F."/>
            <person name="Yang J."/>
            <person name="Arevalo P."/>
            <person name="Brown J."/>
            <person name="Cutler M."/>
            <person name="Kelly L."/>
            <person name="Polz M.F."/>
        </authorList>
    </citation>
    <scope>NUCLEOTIDE SEQUENCE [LARGE SCALE GENOMIC DNA]</scope>
    <source>
        <strain evidence="3">10N.222.48.A2</strain>
    </source>
</reference>
<dbReference type="RefSeq" id="WP_048666151.1">
    <property type="nucleotide sequence ID" value="NZ_MDBG01000003.1"/>
</dbReference>
<dbReference type="Proteomes" id="UP000308018">
    <property type="component" value="Unassembled WGS sequence"/>
</dbReference>
<dbReference type="GeneID" id="93901882"/>
<organism evidence="1 3">
    <name type="scientific">Vibrio tasmaniensis</name>
    <dbReference type="NCBI Taxonomy" id="212663"/>
    <lineage>
        <taxon>Bacteria</taxon>
        <taxon>Pseudomonadati</taxon>
        <taxon>Pseudomonadota</taxon>
        <taxon>Gammaproteobacteria</taxon>
        <taxon>Vibrionales</taxon>
        <taxon>Vibrionaceae</taxon>
        <taxon>Vibrio</taxon>
    </lineage>
</organism>
<dbReference type="SUPFAM" id="SSF51182">
    <property type="entry name" value="RmlC-like cupins"/>
    <property type="match status" value="1"/>
</dbReference>
<evidence type="ECO:0000313" key="1">
    <source>
        <dbReference type="EMBL" id="PMP11783.1"/>
    </source>
</evidence>
<dbReference type="Gene3D" id="2.60.120.10">
    <property type="entry name" value="Jelly Rolls"/>
    <property type="match status" value="1"/>
</dbReference>
<dbReference type="InterPro" id="IPR014710">
    <property type="entry name" value="RmlC-like_jellyroll"/>
</dbReference>
<dbReference type="EMBL" id="SYVV01000053">
    <property type="protein sequence ID" value="TKG27543.1"/>
    <property type="molecule type" value="Genomic_DNA"/>
</dbReference>
<protein>
    <submittedName>
        <fullName evidence="1">Cupin</fullName>
    </submittedName>
</protein>
<evidence type="ECO:0000313" key="2">
    <source>
        <dbReference type="EMBL" id="TKG27543.1"/>
    </source>
</evidence>
<dbReference type="Proteomes" id="UP000235579">
    <property type="component" value="Unassembled WGS sequence"/>
</dbReference>
<dbReference type="InterPro" id="IPR011051">
    <property type="entry name" value="RmlC_Cupin_sf"/>
</dbReference>
<proteinExistence type="predicted"/>